<reference evidence="2" key="1">
    <citation type="journal article" date="2023" name="Insect Mol. Biol.">
        <title>Genome sequencing provides insights into the evolution of gene families encoding plant cell wall-degrading enzymes in longhorned beetles.</title>
        <authorList>
            <person name="Shin N.R."/>
            <person name="Okamura Y."/>
            <person name="Kirsch R."/>
            <person name="Pauchet Y."/>
        </authorList>
    </citation>
    <scope>NUCLEOTIDE SEQUENCE</scope>
    <source>
        <strain evidence="2">AMC_N1</strain>
    </source>
</reference>
<sequence length="135" mass="16052">MDTEILIKLVRERKCLWDKREPHYHCRDIQRTHWKEISKIMKIGVDVIKKRWRNIRDTFRKVCKKSVQSRSSDAADEVFGSKWPYFTNLLFLKGVMTTRTPSNNTQVNIDVPFHKVEIEEEEVQDDEGDNFGISP</sequence>
<dbReference type="EMBL" id="JAPWTK010000037">
    <property type="protein sequence ID" value="KAJ8955576.1"/>
    <property type="molecule type" value="Genomic_DNA"/>
</dbReference>
<dbReference type="InterPro" id="IPR039353">
    <property type="entry name" value="TF_Adf1"/>
</dbReference>
<feature type="domain" description="MADF" evidence="1">
    <location>
        <begin position="5"/>
        <end position="97"/>
    </location>
</feature>
<dbReference type="Proteomes" id="UP001162162">
    <property type="component" value="Unassembled WGS sequence"/>
</dbReference>
<dbReference type="PANTHER" id="PTHR12243:SF69">
    <property type="entry name" value="SI:CH73-59F11.3"/>
    <property type="match status" value="1"/>
</dbReference>
<protein>
    <recommendedName>
        <fullName evidence="1">MADF domain-containing protein</fullName>
    </recommendedName>
</protein>
<evidence type="ECO:0000313" key="3">
    <source>
        <dbReference type="Proteomes" id="UP001162162"/>
    </source>
</evidence>
<dbReference type="GO" id="GO:0005667">
    <property type="term" value="C:transcription regulator complex"/>
    <property type="evidence" value="ECO:0007669"/>
    <property type="project" value="TreeGrafter"/>
</dbReference>
<evidence type="ECO:0000259" key="1">
    <source>
        <dbReference type="PROSITE" id="PS51029"/>
    </source>
</evidence>
<comment type="caution">
    <text evidence="2">The sequence shown here is derived from an EMBL/GenBank/DDBJ whole genome shotgun (WGS) entry which is preliminary data.</text>
</comment>
<dbReference type="SMART" id="SM00595">
    <property type="entry name" value="MADF"/>
    <property type="match status" value="1"/>
</dbReference>
<dbReference type="PROSITE" id="PS51029">
    <property type="entry name" value="MADF"/>
    <property type="match status" value="1"/>
</dbReference>
<dbReference type="InterPro" id="IPR006578">
    <property type="entry name" value="MADF-dom"/>
</dbReference>
<feature type="non-terminal residue" evidence="2">
    <location>
        <position position="135"/>
    </location>
</feature>
<accession>A0AAV8YXH7</accession>
<keyword evidence="3" id="KW-1185">Reference proteome</keyword>
<name>A0AAV8YXH7_9CUCU</name>
<organism evidence="2 3">
    <name type="scientific">Aromia moschata</name>
    <dbReference type="NCBI Taxonomy" id="1265417"/>
    <lineage>
        <taxon>Eukaryota</taxon>
        <taxon>Metazoa</taxon>
        <taxon>Ecdysozoa</taxon>
        <taxon>Arthropoda</taxon>
        <taxon>Hexapoda</taxon>
        <taxon>Insecta</taxon>
        <taxon>Pterygota</taxon>
        <taxon>Neoptera</taxon>
        <taxon>Endopterygota</taxon>
        <taxon>Coleoptera</taxon>
        <taxon>Polyphaga</taxon>
        <taxon>Cucujiformia</taxon>
        <taxon>Chrysomeloidea</taxon>
        <taxon>Cerambycidae</taxon>
        <taxon>Cerambycinae</taxon>
        <taxon>Callichromatini</taxon>
        <taxon>Aromia</taxon>
    </lineage>
</organism>
<proteinExistence type="predicted"/>
<dbReference type="PANTHER" id="PTHR12243">
    <property type="entry name" value="MADF DOMAIN TRANSCRIPTION FACTOR"/>
    <property type="match status" value="1"/>
</dbReference>
<dbReference type="Pfam" id="PF10545">
    <property type="entry name" value="MADF_DNA_bdg"/>
    <property type="match status" value="1"/>
</dbReference>
<dbReference type="GO" id="GO:0006357">
    <property type="term" value="P:regulation of transcription by RNA polymerase II"/>
    <property type="evidence" value="ECO:0007669"/>
    <property type="project" value="TreeGrafter"/>
</dbReference>
<gene>
    <name evidence="2" type="ORF">NQ318_001406</name>
</gene>
<dbReference type="GO" id="GO:0005634">
    <property type="term" value="C:nucleus"/>
    <property type="evidence" value="ECO:0007669"/>
    <property type="project" value="TreeGrafter"/>
</dbReference>
<evidence type="ECO:0000313" key="2">
    <source>
        <dbReference type="EMBL" id="KAJ8955576.1"/>
    </source>
</evidence>
<dbReference type="AlphaFoldDB" id="A0AAV8YXH7"/>